<accession>A0ABT7BWZ1</accession>
<gene>
    <name evidence="3" type="ORF">PMH09_10990</name>
</gene>
<feature type="chain" id="PRO_5045408252" description="Outer membrane protein beta-barrel domain-containing protein" evidence="2">
    <location>
        <begin position="21"/>
        <end position="289"/>
    </location>
</feature>
<evidence type="ECO:0000313" key="4">
    <source>
        <dbReference type="Proteomes" id="UP001232992"/>
    </source>
</evidence>
<evidence type="ECO:0008006" key="5">
    <source>
        <dbReference type="Google" id="ProtNLM"/>
    </source>
</evidence>
<feature type="region of interest" description="Disordered" evidence="1">
    <location>
        <begin position="98"/>
        <end position="136"/>
    </location>
</feature>
<dbReference type="RefSeq" id="WP_283758366.1">
    <property type="nucleotide sequence ID" value="NZ_JAQOSQ010000009.1"/>
</dbReference>
<reference evidence="3 4" key="1">
    <citation type="submission" date="2023-01" db="EMBL/GenBank/DDBJ databases">
        <title>Novel diversity within Roseofilum (Cyanobacteria; Desertifilaceae) from marine benthic mats with descriptions of four novel species.</title>
        <authorList>
            <person name="Wang Y."/>
            <person name="Berthold D.E."/>
            <person name="Hu J."/>
            <person name="Lefler F.W."/>
            <person name="Laughinghouse H.D. IV."/>
        </authorList>
    </citation>
    <scope>NUCLEOTIDE SEQUENCE [LARGE SCALE GENOMIC DNA]</scope>
    <source>
        <strain evidence="3 4">BLCC-M143</strain>
    </source>
</reference>
<keyword evidence="4" id="KW-1185">Reference proteome</keyword>
<organism evidence="3 4">
    <name type="scientific">Roseofilum casamattae BLCC-M143</name>
    <dbReference type="NCBI Taxonomy" id="3022442"/>
    <lineage>
        <taxon>Bacteria</taxon>
        <taxon>Bacillati</taxon>
        <taxon>Cyanobacteriota</taxon>
        <taxon>Cyanophyceae</taxon>
        <taxon>Desertifilales</taxon>
        <taxon>Desertifilaceae</taxon>
        <taxon>Roseofilum</taxon>
        <taxon>Roseofilum casamattae</taxon>
    </lineage>
</organism>
<protein>
    <recommendedName>
        <fullName evidence="5">Outer membrane protein beta-barrel domain-containing protein</fullName>
    </recommendedName>
</protein>
<proteinExistence type="predicted"/>
<evidence type="ECO:0000313" key="3">
    <source>
        <dbReference type="EMBL" id="MDJ1183714.1"/>
    </source>
</evidence>
<evidence type="ECO:0000256" key="1">
    <source>
        <dbReference type="SAM" id="MobiDB-lite"/>
    </source>
</evidence>
<sequence>MDFKRVSILINLAAIATVFAPELGSAQPLADSPKTPQGYAPLQAPYLTPSIPVTPSAIASDEFDMTVRAMGDGQAALQNYTVNAPYLDISKAAANPTSDIIPGQSSSDARVLEQTTQSSPELAQAPANNDSYSRERRRYENRQYRSGYSYIGIGGTIGTSGENRETSVESSLGEAGGTIFGRVAFTENFSFRPSLIIGDGTTITLPFTYDWSISRAPYNAPIALFLGGGFGLDLKNGNHGPLISTGIDIPFRKKFTFNATVDAALFEEGEWDWGLTLGVGYNFPGLISR</sequence>
<name>A0ABT7BWZ1_9CYAN</name>
<dbReference type="Proteomes" id="UP001232992">
    <property type="component" value="Unassembled WGS sequence"/>
</dbReference>
<feature type="compositionally biased region" description="Polar residues" evidence="1">
    <location>
        <begin position="98"/>
        <end position="121"/>
    </location>
</feature>
<dbReference type="EMBL" id="JAQOSQ010000009">
    <property type="protein sequence ID" value="MDJ1183714.1"/>
    <property type="molecule type" value="Genomic_DNA"/>
</dbReference>
<feature type="signal peptide" evidence="2">
    <location>
        <begin position="1"/>
        <end position="20"/>
    </location>
</feature>
<keyword evidence="2" id="KW-0732">Signal</keyword>
<evidence type="ECO:0000256" key="2">
    <source>
        <dbReference type="SAM" id="SignalP"/>
    </source>
</evidence>
<comment type="caution">
    <text evidence="3">The sequence shown here is derived from an EMBL/GenBank/DDBJ whole genome shotgun (WGS) entry which is preliminary data.</text>
</comment>